<dbReference type="PANTHER" id="PTHR38434:SF1">
    <property type="entry name" value="BLL2549 PROTEIN"/>
    <property type="match status" value="1"/>
</dbReference>
<feature type="transmembrane region" description="Helical" evidence="1">
    <location>
        <begin position="402"/>
        <end position="430"/>
    </location>
</feature>
<keyword evidence="1" id="KW-1133">Transmembrane helix</keyword>
<keyword evidence="1" id="KW-0472">Membrane</keyword>
<dbReference type="OrthoDB" id="5172420at2"/>
<dbReference type="EMBL" id="QUNO01000004">
    <property type="protein sequence ID" value="REH49851.1"/>
    <property type="molecule type" value="Genomic_DNA"/>
</dbReference>
<feature type="transmembrane region" description="Helical" evidence="1">
    <location>
        <begin position="179"/>
        <end position="197"/>
    </location>
</feature>
<keyword evidence="3" id="KW-1185">Reference proteome</keyword>
<feature type="transmembrane region" description="Helical" evidence="1">
    <location>
        <begin position="92"/>
        <end position="112"/>
    </location>
</feature>
<feature type="transmembrane region" description="Helical" evidence="1">
    <location>
        <begin position="332"/>
        <end position="352"/>
    </location>
</feature>
<protein>
    <submittedName>
        <fullName evidence="2">Putative membrane protein DUF2339</fullName>
    </submittedName>
</protein>
<reference evidence="2 3" key="1">
    <citation type="submission" date="2018-08" db="EMBL/GenBank/DDBJ databases">
        <title>Genomic Encyclopedia of Archaeal and Bacterial Type Strains, Phase II (KMG-II): from individual species to whole genera.</title>
        <authorList>
            <person name="Goeker M."/>
        </authorList>
    </citation>
    <scope>NUCLEOTIDE SEQUENCE [LARGE SCALE GENOMIC DNA]</scope>
    <source>
        <strain evidence="2 3">DSM 45791</strain>
    </source>
</reference>
<feature type="transmembrane region" description="Helical" evidence="1">
    <location>
        <begin position="557"/>
        <end position="574"/>
    </location>
</feature>
<feature type="transmembrane region" description="Helical" evidence="1">
    <location>
        <begin position="280"/>
        <end position="298"/>
    </location>
</feature>
<sequence length="600" mass="61552">MTTSEPLARLAAELDFIGRRLQVVSQELQRTQVVGPAPSFVQTSMPMPMPVPVQPPGAPMPAPVPGQMPPPRYVPPPPLPERLGREGAGSKVVAWVGGSVTLLGIVLLMVLAVQRGWLGPEPRVVVGGGLGLALIAGGLWVHRNPAGRSGAYALAATGIAVLYLDIAAATSLYGLMPQWAGLLVALLVAAGGLLLAARWNAQFIAIWVILGCAVCDPVLTHGFTALLVAFLVVLQIGAMPAQLLRSWPALALVAGIPPVLASLVTTVFSAGPGDRMQTAGVALAATVVGVAVAVVATLRDRENVAMPAILLATAPVAALVAGVTLTKSEATWLAVIVAVLMLAVAVCDRWLGTPITVTAAVLGSVAVVDATVHALTGPTQAVTLLGESLVLVLAADLVRHRAALLAALLTGGFGLLWGLTTVTPAMLVVYRPEQELTVSTALTALLVAVVAIAIPLVGYRMKVIGAPIRQAAPWIVAGVVMLYGAAGAVLSTALLIEPDRTGFVFGHAVITVSWTVAAIALLLLGVRSAALRAVGLVLVGAAVVKLILFDLATLDGLARVLAFLAAGLLLLLAGTRYARLVSREGVITDESRGVTNQVQD</sequence>
<feature type="transmembrane region" description="Helical" evidence="1">
    <location>
        <begin position="153"/>
        <end position="173"/>
    </location>
</feature>
<name>A0A3E0HTX7_9PSEU</name>
<feature type="transmembrane region" description="Helical" evidence="1">
    <location>
        <begin position="372"/>
        <end position="395"/>
    </location>
</feature>
<evidence type="ECO:0000313" key="3">
    <source>
        <dbReference type="Proteomes" id="UP000256269"/>
    </source>
</evidence>
<dbReference type="InterPro" id="IPR019286">
    <property type="entry name" value="DUF2339_TM"/>
</dbReference>
<dbReference type="AlphaFoldDB" id="A0A3E0HTX7"/>
<feature type="transmembrane region" description="Helical" evidence="1">
    <location>
        <begin position="249"/>
        <end position="268"/>
    </location>
</feature>
<feature type="transmembrane region" description="Helical" evidence="1">
    <location>
        <begin position="304"/>
        <end position="325"/>
    </location>
</feature>
<gene>
    <name evidence="2" type="ORF">BCF44_104114</name>
</gene>
<evidence type="ECO:0000313" key="2">
    <source>
        <dbReference type="EMBL" id="REH49851.1"/>
    </source>
</evidence>
<accession>A0A3E0HTX7</accession>
<dbReference type="RefSeq" id="WP_116174418.1">
    <property type="nucleotide sequence ID" value="NZ_CP144375.1"/>
</dbReference>
<feature type="transmembrane region" description="Helical" evidence="1">
    <location>
        <begin position="124"/>
        <end position="141"/>
    </location>
</feature>
<comment type="caution">
    <text evidence="2">The sequence shown here is derived from an EMBL/GenBank/DDBJ whole genome shotgun (WGS) entry which is preliminary data.</text>
</comment>
<feature type="transmembrane region" description="Helical" evidence="1">
    <location>
        <begin position="471"/>
        <end position="496"/>
    </location>
</feature>
<feature type="transmembrane region" description="Helical" evidence="1">
    <location>
        <begin position="502"/>
        <end position="526"/>
    </location>
</feature>
<organism evidence="2 3">
    <name type="scientific">Kutzneria buriramensis</name>
    <dbReference type="NCBI Taxonomy" id="1045776"/>
    <lineage>
        <taxon>Bacteria</taxon>
        <taxon>Bacillati</taxon>
        <taxon>Actinomycetota</taxon>
        <taxon>Actinomycetes</taxon>
        <taxon>Pseudonocardiales</taxon>
        <taxon>Pseudonocardiaceae</taxon>
        <taxon>Kutzneria</taxon>
    </lineage>
</organism>
<dbReference type="Proteomes" id="UP000256269">
    <property type="component" value="Unassembled WGS sequence"/>
</dbReference>
<evidence type="ECO:0000256" key="1">
    <source>
        <dbReference type="SAM" id="Phobius"/>
    </source>
</evidence>
<dbReference type="PANTHER" id="PTHR38434">
    <property type="entry name" value="BLL2549 PROTEIN"/>
    <property type="match status" value="1"/>
</dbReference>
<dbReference type="Pfam" id="PF10101">
    <property type="entry name" value="DUF2339"/>
    <property type="match status" value="1"/>
</dbReference>
<feature type="transmembrane region" description="Helical" evidence="1">
    <location>
        <begin position="533"/>
        <end position="551"/>
    </location>
</feature>
<keyword evidence="1" id="KW-0812">Transmembrane</keyword>
<feature type="transmembrane region" description="Helical" evidence="1">
    <location>
        <begin position="204"/>
        <end position="237"/>
    </location>
</feature>
<proteinExistence type="predicted"/>
<feature type="transmembrane region" description="Helical" evidence="1">
    <location>
        <begin position="436"/>
        <end position="459"/>
    </location>
</feature>